<protein>
    <recommendedName>
        <fullName evidence="2">EF-hand domain-containing protein</fullName>
    </recommendedName>
</protein>
<proteinExistence type="predicted"/>
<dbReference type="EMBL" id="CAXLJM020000068">
    <property type="protein sequence ID" value="CAL8122899.1"/>
    <property type="molecule type" value="Genomic_DNA"/>
</dbReference>
<feature type="compositionally biased region" description="Low complexity" evidence="1">
    <location>
        <begin position="93"/>
        <end position="112"/>
    </location>
</feature>
<evidence type="ECO:0000313" key="3">
    <source>
        <dbReference type="EMBL" id="CAL8122899.1"/>
    </source>
</evidence>
<feature type="region of interest" description="Disordered" evidence="1">
    <location>
        <begin position="18"/>
        <end position="135"/>
    </location>
</feature>
<feature type="compositionally biased region" description="Low complexity" evidence="1">
    <location>
        <begin position="313"/>
        <end position="323"/>
    </location>
</feature>
<accession>A0ABP1R8S7</accession>
<organism evidence="3 4">
    <name type="scientific">Orchesella dallaii</name>
    <dbReference type="NCBI Taxonomy" id="48710"/>
    <lineage>
        <taxon>Eukaryota</taxon>
        <taxon>Metazoa</taxon>
        <taxon>Ecdysozoa</taxon>
        <taxon>Arthropoda</taxon>
        <taxon>Hexapoda</taxon>
        <taxon>Collembola</taxon>
        <taxon>Entomobryomorpha</taxon>
        <taxon>Entomobryoidea</taxon>
        <taxon>Orchesellidae</taxon>
        <taxon>Orchesellinae</taxon>
        <taxon>Orchesella</taxon>
    </lineage>
</organism>
<feature type="compositionally biased region" description="Low complexity" evidence="1">
    <location>
        <begin position="340"/>
        <end position="362"/>
    </location>
</feature>
<feature type="compositionally biased region" description="Polar residues" evidence="1">
    <location>
        <begin position="286"/>
        <end position="312"/>
    </location>
</feature>
<feature type="compositionally biased region" description="Basic residues" evidence="1">
    <location>
        <begin position="46"/>
        <end position="55"/>
    </location>
</feature>
<dbReference type="Proteomes" id="UP001642540">
    <property type="component" value="Unassembled WGS sequence"/>
</dbReference>
<feature type="compositionally biased region" description="Low complexity" evidence="1">
    <location>
        <begin position="56"/>
        <end position="70"/>
    </location>
</feature>
<evidence type="ECO:0000259" key="2">
    <source>
        <dbReference type="PROSITE" id="PS50222"/>
    </source>
</evidence>
<reference evidence="3 4" key="1">
    <citation type="submission" date="2024-08" db="EMBL/GenBank/DDBJ databases">
        <authorList>
            <person name="Cucini C."/>
            <person name="Frati F."/>
        </authorList>
    </citation>
    <scope>NUCLEOTIDE SEQUENCE [LARGE SCALE GENOMIC DNA]</scope>
</reference>
<feature type="compositionally biased region" description="Basic and acidic residues" evidence="1">
    <location>
        <begin position="79"/>
        <end position="88"/>
    </location>
</feature>
<dbReference type="PROSITE" id="PS50222">
    <property type="entry name" value="EF_HAND_2"/>
    <property type="match status" value="1"/>
</dbReference>
<keyword evidence="4" id="KW-1185">Reference proteome</keyword>
<feature type="compositionally biased region" description="Basic and acidic residues" evidence="1">
    <location>
        <begin position="23"/>
        <end position="37"/>
    </location>
</feature>
<evidence type="ECO:0000256" key="1">
    <source>
        <dbReference type="SAM" id="MobiDB-lite"/>
    </source>
</evidence>
<name>A0ABP1R8S7_9HEXA</name>
<evidence type="ECO:0000313" key="4">
    <source>
        <dbReference type="Proteomes" id="UP001642540"/>
    </source>
</evidence>
<feature type="domain" description="EF-hand" evidence="2">
    <location>
        <begin position="572"/>
        <end position="607"/>
    </location>
</feature>
<sequence length="680" mass="73923">MRWDFFRYLLDIQGLTMAGSKDGGGHEISGHKDKDKSQPQLLSSRNLHHHHHHQQQQHIVSTPSPSSTNNSHHHHHHHHEEVVGDKKSPHSHSTLPSSDKSISLSSSLPTKTATTATNPGDTNSPSLTNDNDNDTIAILDDDDTIINHNVQEKKTIILSPSLWHNKNYTVINYKGNKATPNQSPIPPPSNLIRKDNDKNCNNTLPSTNYDCLKTVTVNINYNRNNSETNHNQGPPRAENNLSSTGAICLANVNNPGPSPKINGNSIIIAPHFKNNGHHYQPEKSALSHQNHYNEQSFSSSTDSNKAEANNRNGFLQQGGLEQGQVDDGPATEDEASSIASSDHNNVSGSGNSSSSGDIISNSAENHQTPSALLISSVPVVVPPTYRSLRWTRAVANQEWSHSLPRTQQILRPIILVGDGCRNTCDYDVESCRTHSPSGIKRREGGCGGGGEGVVKTKRNENDTNITTICAVVGDKNTKIVDVSTSTAPLTRKKTSTTINSPNTTNTTTLSTIRKIGSSGNEPRLLLPAHLQRPTSSIIGGNTTGPVAIATTSASGMSGVSVASCGANNTLFLYQDKWRVLFDKFDREGFGEITWTDFLLALRSKEFQLAVEPGKLQLLEDLARVHSAQTNAITFQLFVNIVKIRAKLPFLPLSSKPQSSVDFWHLKLSQAVALSSLSITV</sequence>
<gene>
    <name evidence="3" type="ORF">ODALV1_LOCUS20003</name>
</gene>
<feature type="compositionally biased region" description="Polar residues" evidence="1">
    <location>
        <begin position="113"/>
        <end position="127"/>
    </location>
</feature>
<dbReference type="InterPro" id="IPR002048">
    <property type="entry name" value="EF_hand_dom"/>
</dbReference>
<comment type="caution">
    <text evidence="3">The sequence shown here is derived from an EMBL/GenBank/DDBJ whole genome shotgun (WGS) entry which is preliminary data.</text>
</comment>
<feature type="region of interest" description="Disordered" evidence="1">
    <location>
        <begin position="272"/>
        <end position="363"/>
    </location>
</feature>